<dbReference type="EMBL" id="VUNQ01000011">
    <property type="protein sequence ID" value="MSU01132.1"/>
    <property type="molecule type" value="Genomic_DNA"/>
</dbReference>
<dbReference type="Gene3D" id="2.30.40.10">
    <property type="entry name" value="Urease, subunit C, domain 1"/>
    <property type="match status" value="1"/>
</dbReference>
<dbReference type="InterPro" id="IPR006680">
    <property type="entry name" value="Amidohydro-rel"/>
</dbReference>
<dbReference type="PANTHER" id="PTHR43135:SF3">
    <property type="entry name" value="ALPHA-D-RIBOSE 1-METHYLPHOSPHONATE 5-TRIPHOSPHATE DIPHOSPHATASE"/>
    <property type="match status" value="1"/>
</dbReference>
<dbReference type="AlphaFoldDB" id="A0A6N7XK21"/>
<dbReference type="InterPro" id="IPR051781">
    <property type="entry name" value="Metallo-dep_Hydrolase"/>
</dbReference>
<keyword evidence="2" id="KW-0378">Hydrolase</keyword>
<reference evidence="2 3" key="1">
    <citation type="submission" date="2019-09" db="EMBL/GenBank/DDBJ databases">
        <title>In-depth cultivation of the pig gut microbiome towards novel bacterial diversity and tailored functional studies.</title>
        <authorList>
            <person name="Wylensek D."/>
            <person name="Hitch T.C.A."/>
            <person name="Clavel T."/>
        </authorList>
    </citation>
    <scope>NUCLEOTIDE SEQUENCE [LARGE SCALE GENOMIC DNA]</scope>
    <source>
        <strain evidence="2 3">WCA3-693-APC-4?</strain>
    </source>
</reference>
<accession>A0A6N7XK21</accession>
<evidence type="ECO:0000313" key="2">
    <source>
        <dbReference type="EMBL" id="MSU01132.1"/>
    </source>
</evidence>
<dbReference type="CDD" id="cd01299">
    <property type="entry name" value="Met_dep_hydrolase_A"/>
    <property type="match status" value="1"/>
</dbReference>
<evidence type="ECO:0000259" key="1">
    <source>
        <dbReference type="Pfam" id="PF01979"/>
    </source>
</evidence>
<dbReference type="SUPFAM" id="SSF51556">
    <property type="entry name" value="Metallo-dependent hydrolases"/>
    <property type="match status" value="1"/>
</dbReference>
<feature type="domain" description="Amidohydrolase-related" evidence="1">
    <location>
        <begin position="53"/>
        <end position="406"/>
    </location>
</feature>
<dbReference type="InterPro" id="IPR011059">
    <property type="entry name" value="Metal-dep_hydrolase_composite"/>
</dbReference>
<dbReference type="InterPro" id="IPR032466">
    <property type="entry name" value="Metal_Hydrolase"/>
</dbReference>
<dbReference type="SUPFAM" id="SSF51338">
    <property type="entry name" value="Composite domain of metallo-dependent hydrolases"/>
    <property type="match status" value="2"/>
</dbReference>
<organism evidence="2 3">
    <name type="scientific">Tissierella pigra</name>
    <dbReference type="NCBI Taxonomy" id="2607614"/>
    <lineage>
        <taxon>Bacteria</taxon>
        <taxon>Bacillati</taxon>
        <taxon>Bacillota</taxon>
        <taxon>Tissierellia</taxon>
        <taxon>Tissierellales</taxon>
        <taxon>Tissierellaceae</taxon>
        <taxon>Tissierella</taxon>
    </lineage>
</organism>
<keyword evidence="3" id="KW-1185">Reference proteome</keyword>
<dbReference type="RefSeq" id="WP_326828314.1">
    <property type="nucleotide sequence ID" value="NZ_JAHLPJ010000001.1"/>
</dbReference>
<evidence type="ECO:0000313" key="3">
    <source>
        <dbReference type="Proteomes" id="UP000469523"/>
    </source>
</evidence>
<gene>
    <name evidence="2" type="ORF">FYJ83_06575</name>
</gene>
<dbReference type="Pfam" id="PF01979">
    <property type="entry name" value="Amidohydro_1"/>
    <property type="match status" value="1"/>
</dbReference>
<dbReference type="GO" id="GO:0016810">
    <property type="term" value="F:hydrolase activity, acting on carbon-nitrogen (but not peptide) bonds"/>
    <property type="evidence" value="ECO:0007669"/>
    <property type="project" value="InterPro"/>
</dbReference>
<dbReference type="PANTHER" id="PTHR43135">
    <property type="entry name" value="ALPHA-D-RIBOSE 1-METHYLPHOSPHONATE 5-TRIPHOSPHATE DIPHOSPHATASE"/>
    <property type="match status" value="1"/>
</dbReference>
<sequence length="412" mass="45890">MNKIIFTGGLLINGTGEVIEDSMVVVEAKKIKYAGPKLDTEQEGTVIDITGKTIMPGLIDTHLHFSGNLSDDDNEWVLEPAIQKTVVAVAQAKESLEHGLTTVGEISRSGIHIRNMIEKGVIEGPRVITTGLGFCRTAGHGDSHRLPLEYNNDSHPWAERVDGPWELRKAIRKRLRENPDAVKIWSTGGGIWRYDAKADTHYTMEEIQAVVDECNMVGIPVWSHAEGYEGALNSCKAGVDSIIHGQELNEECLEIMKEKDITFCPTLQFFFEWFTVYEPPYRPIHDQYPGNTTAEKELNRIIDNLQNANKKGIRITVGSDSFCSSLTPYGKYAITEMYALNKAGLTEMEVILAATKNGAEMLKVDKITGTLEEGKFADIIVLKENPLLDIHNISVDNMEVIMKEGQFVKKLI</sequence>
<comment type="caution">
    <text evidence="2">The sequence shown here is derived from an EMBL/GenBank/DDBJ whole genome shotgun (WGS) entry which is preliminary data.</text>
</comment>
<dbReference type="InterPro" id="IPR057744">
    <property type="entry name" value="OTAase-like"/>
</dbReference>
<protein>
    <submittedName>
        <fullName evidence="2">Amidohydrolase family protein</fullName>
    </submittedName>
</protein>
<dbReference type="Proteomes" id="UP000469523">
    <property type="component" value="Unassembled WGS sequence"/>
</dbReference>
<name>A0A6N7XK21_9FIRM</name>
<dbReference type="Gene3D" id="3.20.20.140">
    <property type="entry name" value="Metal-dependent hydrolases"/>
    <property type="match status" value="1"/>
</dbReference>
<proteinExistence type="predicted"/>